<evidence type="ECO:0000313" key="2">
    <source>
        <dbReference type="Proteomes" id="UP000299102"/>
    </source>
</evidence>
<accession>A0A4C1SEH4</accession>
<dbReference type="EMBL" id="BGZK01000003">
    <property type="protein sequence ID" value="GBO99567.1"/>
    <property type="molecule type" value="Genomic_DNA"/>
</dbReference>
<proteinExistence type="predicted"/>
<keyword evidence="2" id="KW-1185">Reference proteome</keyword>
<gene>
    <name evidence="1" type="ORF">EVAR_719_1</name>
</gene>
<reference evidence="1 2" key="1">
    <citation type="journal article" date="2019" name="Commun. Biol.">
        <title>The bagworm genome reveals a unique fibroin gene that provides high tensile strength.</title>
        <authorList>
            <person name="Kono N."/>
            <person name="Nakamura H."/>
            <person name="Ohtoshi R."/>
            <person name="Tomita M."/>
            <person name="Numata K."/>
            <person name="Arakawa K."/>
        </authorList>
    </citation>
    <scope>NUCLEOTIDE SEQUENCE [LARGE SCALE GENOMIC DNA]</scope>
</reference>
<comment type="caution">
    <text evidence="1">The sequence shown here is derived from an EMBL/GenBank/DDBJ whole genome shotgun (WGS) entry which is preliminary data.</text>
</comment>
<evidence type="ECO:0000313" key="1">
    <source>
        <dbReference type="EMBL" id="GBO99567.1"/>
    </source>
</evidence>
<dbReference type="Proteomes" id="UP000299102">
    <property type="component" value="Unassembled WGS sequence"/>
</dbReference>
<dbReference type="AlphaFoldDB" id="A0A4C1SEH4"/>
<organism evidence="1 2">
    <name type="scientific">Eumeta variegata</name>
    <name type="common">Bagworm moth</name>
    <name type="synonym">Eumeta japonica</name>
    <dbReference type="NCBI Taxonomy" id="151549"/>
    <lineage>
        <taxon>Eukaryota</taxon>
        <taxon>Metazoa</taxon>
        <taxon>Ecdysozoa</taxon>
        <taxon>Arthropoda</taxon>
        <taxon>Hexapoda</taxon>
        <taxon>Insecta</taxon>
        <taxon>Pterygota</taxon>
        <taxon>Neoptera</taxon>
        <taxon>Endopterygota</taxon>
        <taxon>Lepidoptera</taxon>
        <taxon>Glossata</taxon>
        <taxon>Ditrysia</taxon>
        <taxon>Tineoidea</taxon>
        <taxon>Psychidae</taxon>
        <taxon>Oiketicinae</taxon>
        <taxon>Eumeta</taxon>
    </lineage>
</organism>
<name>A0A4C1SEH4_EUMVA</name>
<protein>
    <submittedName>
        <fullName evidence="1">Uncharacterized protein</fullName>
    </submittedName>
</protein>
<sequence>MLSVPNIMTTFGTDLAIRQLRTSPVDELVPHVDELVLEPVASLTPPADAPALLNGEAWSSCRRVFSMTFMNRTIKSTVKAGGATKENATKPPFTCSPAVLSISISHCDTTYDLTPHYGGLVYAWTTPSKPPRNLKQAAATAEQTLVSQDLWSNSMCARFRES</sequence>